<reference evidence="11" key="1">
    <citation type="submission" date="2016-10" db="EMBL/GenBank/DDBJ databases">
        <title>Sequence of Gallionella enrichment culture.</title>
        <authorList>
            <person name="Poehlein A."/>
            <person name="Muehling M."/>
            <person name="Daniel R."/>
        </authorList>
    </citation>
    <scope>NUCLEOTIDE SEQUENCE</scope>
</reference>
<evidence type="ECO:0000259" key="10">
    <source>
        <dbReference type="Pfam" id="PF25967"/>
    </source>
</evidence>
<dbReference type="InterPro" id="IPR058624">
    <property type="entry name" value="MdtA-like_HH"/>
</dbReference>
<dbReference type="InterPro" id="IPR006143">
    <property type="entry name" value="RND_pump_MFP"/>
</dbReference>
<keyword evidence="5" id="KW-0472">Membrane</keyword>
<dbReference type="Pfam" id="PF25876">
    <property type="entry name" value="HH_MFP_RND"/>
    <property type="match status" value="1"/>
</dbReference>
<dbReference type="Gene3D" id="2.40.50.100">
    <property type="match status" value="1"/>
</dbReference>
<dbReference type="Pfam" id="PF25944">
    <property type="entry name" value="Beta-barrel_RND"/>
    <property type="match status" value="1"/>
</dbReference>
<evidence type="ECO:0000259" key="8">
    <source>
        <dbReference type="Pfam" id="PF25917"/>
    </source>
</evidence>
<dbReference type="InterPro" id="IPR058625">
    <property type="entry name" value="MdtA-like_BSH"/>
</dbReference>
<evidence type="ECO:0000256" key="5">
    <source>
        <dbReference type="ARBA" id="ARBA00023136"/>
    </source>
</evidence>
<feature type="compositionally biased region" description="Polar residues" evidence="6">
    <location>
        <begin position="375"/>
        <end position="392"/>
    </location>
</feature>
<dbReference type="Gene3D" id="1.10.287.470">
    <property type="entry name" value="Helix hairpin bin"/>
    <property type="match status" value="1"/>
</dbReference>
<dbReference type="NCBIfam" id="TIGR01730">
    <property type="entry name" value="RND_mfp"/>
    <property type="match status" value="1"/>
</dbReference>
<feature type="domain" description="Multidrug resistance protein MdtA-like C-terminal permuted SH3" evidence="10">
    <location>
        <begin position="308"/>
        <end position="366"/>
    </location>
</feature>
<organism evidence="11">
    <name type="scientific">mine drainage metagenome</name>
    <dbReference type="NCBI Taxonomy" id="410659"/>
    <lineage>
        <taxon>unclassified sequences</taxon>
        <taxon>metagenomes</taxon>
        <taxon>ecological metagenomes</taxon>
    </lineage>
</organism>
<evidence type="ECO:0000256" key="1">
    <source>
        <dbReference type="ARBA" id="ARBA00004236"/>
    </source>
</evidence>
<keyword evidence="3" id="KW-1003">Cell membrane</keyword>
<dbReference type="Pfam" id="PF25917">
    <property type="entry name" value="BSH_RND"/>
    <property type="match status" value="1"/>
</dbReference>
<evidence type="ECO:0000259" key="7">
    <source>
        <dbReference type="Pfam" id="PF25876"/>
    </source>
</evidence>
<protein>
    <submittedName>
        <fullName evidence="11">Multidrug resistance protein MdtA</fullName>
    </submittedName>
</protein>
<keyword evidence="4" id="KW-0997">Cell inner membrane</keyword>
<dbReference type="GO" id="GO:0030313">
    <property type="term" value="C:cell envelope"/>
    <property type="evidence" value="ECO:0007669"/>
    <property type="project" value="UniProtKB-SubCell"/>
</dbReference>
<evidence type="ECO:0000259" key="9">
    <source>
        <dbReference type="Pfam" id="PF25944"/>
    </source>
</evidence>
<dbReference type="GO" id="GO:1990281">
    <property type="term" value="C:efflux pump complex"/>
    <property type="evidence" value="ECO:0007669"/>
    <property type="project" value="TreeGrafter"/>
</dbReference>
<dbReference type="EMBL" id="MLJW01000162">
    <property type="protein sequence ID" value="OIQ95652.1"/>
    <property type="molecule type" value="Genomic_DNA"/>
</dbReference>
<dbReference type="GO" id="GO:0015562">
    <property type="term" value="F:efflux transmembrane transporter activity"/>
    <property type="evidence" value="ECO:0007669"/>
    <property type="project" value="TreeGrafter"/>
</dbReference>
<comment type="caution">
    <text evidence="11">The sequence shown here is derived from an EMBL/GenBank/DDBJ whole genome shotgun (WGS) entry which is preliminary data.</text>
</comment>
<comment type="subcellular location">
    <subcellularLocation>
        <location evidence="1">Cell membrane</location>
    </subcellularLocation>
</comment>
<dbReference type="SUPFAM" id="SSF111369">
    <property type="entry name" value="HlyD-like secretion proteins"/>
    <property type="match status" value="1"/>
</dbReference>
<dbReference type="InterPro" id="IPR058627">
    <property type="entry name" value="MdtA-like_C"/>
</dbReference>
<keyword evidence="2" id="KW-0813">Transport</keyword>
<evidence type="ECO:0000256" key="6">
    <source>
        <dbReference type="SAM" id="MobiDB-lite"/>
    </source>
</evidence>
<feature type="domain" description="Multidrug resistance protein MdtA-like barrel-sandwich hybrid" evidence="8">
    <location>
        <begin position="74"/>
        <end position="217"/>
    </location>
</feature>
<dbReference type="PANTHER" id="PTHR30469">
    <property type="entry name" value="MULTIDRUG RESISTANCE PROTEIN MDTA"/>
    <property type="match status" value="1"/>
</dbReference>
<gene>
    <name evidence="11" type="primary">mdtA_26</name>
    <name evidence="11" type="ORF">GALL_223280</name>
</gene>
<dbReference type="Gene3D" id="2.40.420.20">
    <property type="match status" value="1"/>
</dbReference>
<name>A0A1J5RUA0_9ZZZZ</name>
<sequence length="402" mass="43285">MNKRLRLSLYFGVPALLIIAWVIHVRRAAAEDGANRPGWQRGGEAAPVNVIAGVVKAQDTPIYLDGIGTVAAYNTVTVKPRVDGQLVNVRFREGQDVKAGDLLALIDDRSYKAQLDQAIAKRAQDAAQLDNARTDLQRNADLFKRGLIDQQTFATQRALVEQLTAAVQADAASIENAQVQLDYTRITAPIDGRTGIRQVDQGNIVHASDANGIVVITQLKPISVLFTLPQQNLPELLAASHGGIGLTVDAFDRDNRVTLGHGTVSVIDNQIDPNTGTVKLKATFPNENLALWPGQFVNVRLIVSIRKNGLVVPTSVVQRGPQGAYAFVIKPDSTVEMRPVVVGQIDAGNALIDKGLTAGERVVVDGQYKLREGSRVTTSNGSDPANSASGESSEVRRHRHAQ</sequence>
<proteinExistence type="predicted"/>
<evidence type="ECO:0000256" key="4">
    <source>
        <dbReference type="ARBA" id="ARBA00022519"/>
    </source>
</evidence>
<dbReference type="FunFam" id="2.40.420.20:FF:000001">
    <property type="entry name" value="Efflux RND transporter periplasmic adaptor subunit"/>
    <property type="match status" value="1"/>
</dbReference>
<evidence type="ECO:0000313" key="11">
    <source>
        <dbReference type="EMBL" id="OIQ95652.1"/>
    </source>
</evidence>
<dbReference type="Gene3D" id="2.40.30.170">
    <property type="match status" value="1"/>
</dbReference>
<evidence type="ECO:0000256" key="3">
    <source>
        <dbReference type="ARBA" id="ARBA00022475"/>
    </source>
</evidence>
<feature type="domain" description="Multidrug resistance protein MdtA-like beta-barrel" evidence="9">
    <location>
        <begin position="221"/>
        <end position="302"/>
    </location>
</feature>
<dbReference type="PANTHER" id="PTHR30469:SF12">
    <property type="entry name" value="MULTIDRUG RESISTANCE PROTEIN MDTA"/>
    <property type="match status" value="1"/>
</dbReference>
<dbReference type="Pfam" id="PF25967">
    <property type="entry name" value="RND-MFP_C"/>
    <property type="match status" value="1"/>
</dbReference>
<feature type="domain" description="Multidrug resistance protein MdtA-like alpha-helical hairpin" evidence="7">
    <location>
        <begin position="114"/>
        <end position="184"/>
    </location>
</feature>
<accession>A0A1J5RUA0</accession>
<dbReference type="InterPro" id="IPR058626">
    <property type="entry name" value="MdtA-like_b-barrel"/>
</dbReference>
<evidence type="ECO:0000256" key="2">
    <source>
        <dbReference type="ARBA" id="ARBA00022448"/>
    </source>
</evidence>
<feature type="region of interest" description="Disordered" evidence="6">
    <location>
        <begin position="373"/>
        <end position="402"/>
    </location>
</feature>
<dbReference type="AlphaFoldDB" id="A0A1J5RUA0"/>